<evidence type="ECO:0008006" key="4">
    <source>
        <dbReference type="Google" id="ProtNLM"/>
    </source>
</evidence>
<name>A0ABP0DHL3_9PEZI</name>
<evidence type="ECO:0000313" key="3">
    <source>
        <dbReference type="Proteomes" id="UP001642501"/>
    </source>
</evidence>
<feature type="region of interest" description="Disordered" evidence="1">
    <location>
        <begin position="1"/>
        <end position="190"/>
    </location>
</feature>
<evidence type="ECO:0000256" key="1">
    <source>
        <dbReference type="SAM" id="MobiDB-lite"/>
    </source>
</evidence>
<evidence type="ECO:0000313" key="2">
    <source>
        <dbReference type="EMBL" id="CAK7267744.1"/>
    </source>
</evidence>
<accession>A0ABP0DHL3</accession>
<keyword evidence="3" id="KW-1185">Reference proteome</keyword>
<organism evidence="2 3">
    <name type="scientific">Sporothrix epigloea</name>
    <dbReference type="NCBI Taxonomy" id="1892477"/>
    <lineage>
        <taxon>Eukaryota</taxon>
        <taxon>Fungi</taxon>
        <taxon>Dikarya</taxon>
        <taxon>Ascomycota</taxon>
        <taxon>Pezizomycotina</taxon>
        <taxon>Sordariomycetes</taxon>
        <taxon>Sordariomycetidae</taxon>
        <taxon>Ophiostomatales</taxon>
        <taxon>Ophiostomataceae</taxon>
        <taxon>Sporothrix</taxon>
    </lineage>
</organism>
<dbReference type="Proteomes" id="UP001642501">
    <property type="component" value="Unassembled WGS sequence"/>
</dbReference>
<gene>
    <name evidence="2" type="ORF">SEPCBS57363_002746</name>
</gene>
<dbReference type="EMBL" id="CAWUOM010000038">
    <property type="protein sequence ID" value="CAK7267744.1"/>
    <property type="molecule type" value="Genomic_DNA"/>
</dbReference>
<proteinExistence type="predicted"/>
<sequence length="190" mass="21114">MPPTDRASDLAASLGRLTIQSDENDIVEPTEKPAPPRPKPTKKKKQEVVDSWEDDVVSSGEDDKDSETIASPPRPKTKPVGTAVPPPTTTSNTLGFHSSSRSTPPAANWDRPATDRSNDPPSRRPEKTDAVARRLIAGALGIRAPKMTDERRAYEKAVREAERKRRDESRAAEKQRQEESERQKKAVWDD</sequence>
<feature type="compositionally biased region" description="Basic and acidic residues" evidence="1">
    <location>
        <begin position="112"/>
        <end position="132"/>
    </location>
</feature>
<reference evidence="2 3" key="1">
    <citation type="submission" date="2024-01" db="EMBL/GenBank/DDBJ databases">
        <authorList>
            <person name="Allen C."/>
            <person name="Tagirdzhanova G."/>
        </authorList>
    </citation>
    <scope>NUCLEOTIDE SEQUENCE [LARGE SCALE GENOMIC DNA]</scope>
    <source>
        <strain evidence="2 3">CBS 573.63</strain>
    </source>
</reference>
<comment type="caution">
    <text evidence="2">The sequence shown here is derived from an EMBL/GenBank/DDBJ whole genome shotgun (WGS) entry which is preliminary data.</text>
</comment>
<protein>
    <recommendedName>
        <fullName evidence="4">Ubiquitin-like protein smt3</fullName>
    </recommendedName>
</protein>
<feature type="compositionally biased region" description="Basic and acidic residues" evidence="1">
    <location>
        <begin position="146"/>
        <end position="190"/>
    </location>
</feature>
<feature type="compositionally biased region" description="Acidic residues" evidence="1">
    <location>
        <begin position="50"/>
        <end position="65"/>
    </location>
</feature>
<feature type="compositionally biased region" description="Polar residues" evidence="1">
    <location>
        <begin position="91"/>
        <end position="105"/>
    </location>
</feature>